<dbReference type="PANTHER" id="PTHR43941">
    <property type="entry name" value="STRUCTURAL MAINTENANCE OF CHROMOSOMES PROTEIN 2"/>
    <property type="match status" value="1"/>
</dbReference>
<feature type="region of interest" description="Disordered" evidence="1">
    <location>
        <begin position="1"/>
        <end position="60"/>
    </location>
</feature>
<dbReference type="PANTHER" id="PTHR43941:SF1">
    <property type="entry name" value="STRUCTURAL MAINTENANCE OF CHROMOSOMES PROTEIN 2"/>
    <property type="match status" value="1"/>
</dbReference>
<protein>
    <submittedName>
        <fullName evidence="2">Chromosome segregation protein</fullName>
    </submittedName>
</protein>
<dbReference type="AlphaFoldDB" id="A0A379G1V6"/>
<proteinExistence type="predicted"/>
<accession>A0A379G1V6</accession>
<feature type="region of interest" description="Disordered" evidence="1">
    <location>
        <begin position="203"/>
        <end position="226"/>
    </location>
</feature>
<dbReference type="SUPFAM" id="SSF57997">
    <property type="entry name" value="Tropomyosin"/>
    <property type="match status" value="1"/>
</dbReference>
<dbReference type="GO" id="GO:0003682">
    <property type="term" value="F:chromatin binding"/>
    <property type="evidence" value="ECO:0007669"/>
    <property type="project" value="TreeGrafter"/>
</dbReference>
<evidence type="ECO:0000313" key="2">
    <source>
        <dbReference type="EMBL" id="SUC34948.1"/>
    </source>
</evidence>
<gene>
    <name evidence="2" type="ORF">NCTC12026_01323</name>
</gene>
<organism evidence="2 3">
    <name type="scientific">Providencia rustigianii</name>
    <dbReference type="NCBI Taxonomy" id="158850"/>
    <lineage>
        <taxon>Bacteria</taxon>
        <taxon>Pseudomonadati</taxon>
        <taxon>Pseudomonadota</taxon>
        <taxon>Gammaproteobacteria</taxon>
        <taxon>Enterobacterales</taxon>
        <taxon>Morganellaceae</taxon>
        <taxon>Providencia</taxon>
    </lineage>
</organism>
<dbReference type="GO" id="GO:0000785">
    <property type="term" value="C:chromatin"/>
    <property type="evidence" value="ECO:0007669"/>
    <property type="project" value="TreeGrafter"/>
</dbReference>
<evidence type="ECO:0000313" key="3">
    <source>
        <dbReference type="Proteomes" id="UP000255129"/>
    </source>
</evidence>
<dbReference type="Proteomes" id="UP000255129">
    <property type="component" value="Unassembled WGS sequence"/>
</dbReference>
<dbReference type="GO" id="GO:0000793">
    <property type="term" value="C:condensed chromosome"/>
    <property type="evidence" value="ECO:0007669"/>
    <property type="project" value="TreeGrafter"/>
</dbReference>
<dbReference type="Gene3D" id="1.10.287.1490">
    <property type="match status" value="1"/>
</dbReference>
<evidence type="ECO:0000256" key="1">
    <source>
        <dbReference type="SAM" id="MobiDB-lite"/>
    </source>
</evidence>
<dbReference type="EMBL" id="UGUA01000002">
    <property type="protein sequence ID" value="SUC34948.1"/>
    <property type="molecule type" value="Genomic_DNA"/>
</dbReference>
<dbReference type="GO" id="GO:0000796">
    <property type="term" value="C:condensin complex"/>
    <property type="evidence" value="ECO:0007669"/>
    <property type="project" value="TreeGrafter"/>
</dbReference>
<dbReference type="RefSeq" id="WP_115164107.1">
    <property type="nucleotide sequence ID" value="NZ_UGUA01000002.1"/>
</dbReference>
<sequence length="529" mass="58441">MRISMEDRMQQLQNQPNTKGIGENSVQGGRADNRGENSGVMKSGDATDSGKGGGSVVGGSTLNLHTNNHVMQGGIARNDGINEGGIEGGHSTNFGLNNNELNGGAANNELGSTNHENSFIKGGNAVRELQSGIEKYQGMQKQLSEANQEIIRKNKELLALQDRIQLQQVELKEQQQLLADQSQHSQETQRRLNEAQQLLATNEQEKQQLHSDLAKTKEDVTQLRSDMKAQRTEIEALKKAVDEGKQEIGDLEFKLEQANGDKEKLEERLKSQQERNKKHEEKIAQIECKIDDKTKEIASLNSKLQDEDKNSQGMNAKINRLNNDIANLKGVLDKKVTKETECSQRVSYLQDKLGKLEAEKQGLADLLQRELESYRDLERQYREFKLSVKTDRETFRELRPMLDQINRLATEGKDILNQPEKSATTITLSASVSSLDANESPMTDKISAGYAQNHGDNSGTIRGGDSVSNSIVVNGMVIENEQVADKLAESMSSLAQSAEMIAKEASDSIQGTAGAVGVFVQTQTPYQVY</sequence>
<dbReference type="OrthoDB" id="6467011at2"/>
<reference evidence="2 3" key="1">
    <citation type="submission" date="2018-06" db="EMBL/GenBank/DDBJ databases">
        <authorList>
            <consortium name="Pathogen Informatics"/>
            <person name="Doyle S."/>
        </authorList>
    </citation>
    <scope>NUCLEOTIDE SEQUENCE [LARGE SCALE GENOMIC DNA]</scope>
    <source>
        <strain evidence="2 3">NCTC12026</strain>
    </source>
</reference>
<name>A0A379G1V6_9GAMM</name>